<organism evidence="1">
    <name type="scientific">marine metagenome</name>
    <dbReference type="NCBI Taxonomy" id="408172"/>
    <lineage>
        <taxon>unclassified sequences</taxon>
        <taxon>metagenomes</taxon>
        <taxon>ecological metagenomes</taxon>
    </lineage>
</organism>
<proteinExistence type="predicted"/>
<sequence>MVRAGNRVALINQTPRVHLESWGIAGFHNLLNYVVELIGEQT</sequence>
<protein>
    <submittedName>
        <fullName evidence="1">Uncharacterized protein</fullName>
    </submittedName>
</protein>
<gene>
    <name evidence="1" type="ORF">METZ01_LOCUS58905</name>
</gene>
<name>A0A381SRV7_9ZZZZ</name>
<accession>A0A381SRV7</accession>
<dbReference type="AlphaFoldDB" id="A0A381SRV7"/>
<reference evidence="1" key="1">
    <citation type="submission" date="2018-05" db="EMBL/GenBank/DDBJ databases">
        <authorList>
            <person name="Lanie J.A."/>
            <person name="Ng W.-L."/>
            <person name="Kazmierczak K.M."/>
            <person name="Andrzejewski T.M."/>
            <person name="Davidsen T.M."/>
            <person name="Wayne K.J."/>
            <person name="Tettelin H."/>
            <person name="Glass J.I."/>
            <person name="Rusch D."/>
            <person name="Podicherti R."/>
            <person name="Tsui H.-C.T."/>
            <person name="Winkler M.E."/>
        </authorList>
    </citation>
    <scope>NUCLEOTIDE SEQUENCE</scope>
</reference>
<evidence type="ECO:0000313" key="1">
    <source>
        <dbReference type="EMBL" id="SVA06051.1"/>
    </source>
</evidence>
<dbReference type="EMBL" id="UINC01003406">
    <property type="protein sequence ID" value="SVA06051.1"/>
    <property type="molecule type" value="Genomic_DNA"/>
</dbReference>